<dbReference type="InterPro" id="IPR016291">
    <property type="entry name" value="Isochorismatase"/>
</dbReference>
<dbReference type="STRING" id="1795632.TH606_03470"/>
<dbReference type="InterPro" id="IPR036380">
    <property type="entry name" value="Isochorismatase-like_sf"/>
</dbReference>
<organism evidence="3 4">
    <name type="scientific">Thermodesulfatator autotrophicus</name>
    <dbReference type="NCBI Taxonomy" id="1795632"/>
    <lineage>
        <taxon>Bacteria</taxon>
        <taxon>Pseudomonadati</taxon>
        <taxon>Thermodesulfobacteriota</taxon>
        <taxon>Thermodesulfobacteria</taxon>
        <taxon>Thermodesulfobacteriales</taxon>
        <taxon>Thermodesulfatatoraceae</taxon>
        <taxon>Thermodesulfatator</taxon>
    </lineage>
</organism>
<dbReference type="InterPro" id="IPR050272">
    <property type="entry name" value="Isochorismatase-like_hydrls"/>
</dbReference>
<dbReference type="RefSeq" id="WP_068541307.1">
    <property type="nucleotide sequence ID" value="NZ_LSFI01000012.1"/>
</dbReference>
<dbReference type="Proteomes" id="UP000076964">
    <property type="component" value="Unassembled WGS sequence"/>
</dbReference>
<evidence type="ECO:0000313" key="4">
    <source>
        <dbReference type="Proteomes" id="UP000076964"/>
    </source>
</evidence>
<dbReference type="InterPro" id="IPR000868">
    <property type="entry name" value="Isochorismatase-like_dom"/>
</dbReference>
<evidence type="ECO:0000313" key="3">
    <source>
        <dbReference type="EMBL" id="OAG28105.1"/>
    </source>
</evidence>
<dbReference type="PANTHER" id="PTHR43540">
    <property type="entry name" value="PEROXYUREIDOACRYLATE/UREIDOACRYLATE AMIDOHYDROLASE-RELATED"/>
    <property type="match status" value="1"/>
</dbReference>
<name>A0A177E876_9BACT</name>
<accession>A0A177E876</accession>
<comment type="caution">
    <text evidence="3">The sequence shown here is derived from an EMBL/GenBank/DDBJ whole genome shotgun (WGS) entry which is preliminary data.</text>
</comment>
<evidence type="ECO:0000256" key="1">
    <source>
        <dbReference type="ARBA" id="ARBA00022801"/>
    </source>
</evidence>
<gene>
    <name evidence="3" type="ORF">TH606_03470</name>
</gene>
<dbReference type="Gene3D" id="3.40.50.850">
    <property type="entry name" value="Isochorismatase-like"/>
    <property type="match status" value="1"/>
</dbReference>
<reference evidence="3 4" key="1">
    <citation type="submission" date="2016-02" db="EMBL/GenBank/DDBJ databases">
        <title>Draft genome sequence of Thermodesulfatator sp. S606.</title>
        <authorList>
            <person name="Lai Q."/>
            <person name="Cao J."/>
            <person name="Dupont S."/>
            <person name="Shao Z."/>
            <person name="Jebbar M."/>
            <person name="Alain K."/>
        </authorList>
    </citation>
    <scope>NUCLEOTIDE SEQUENCE [LARGE SCALE GENOMIC DNA]</scope>
    <source>
        <strain evidence="3 4">S606</strain>
    </source>
</reference>
<evidence type="ECO:0000259" key="2">
    <source>
        <dbReference type="Pfam" id="PF00857"/>
    </source>
</evidence>
<dbReference type="GO" id="GO:0008908">
    <property type="term" value="F:isochorismatase activity"/>
    <property type="evidence" value="ECO:0007669"/>
    <property type="project" value="InterPro"/>
</dbReference>
<dbReference type="SUPFAM" id="SSF52499">
    <property type="entry name" value="Isochorismatase-like hydrolases"/>
    <property type="match status" value="1"/>
</dbReference>
<dbReference type="PRINTS" id="PR01398">
    <property type="entry name" value="ISCHRISMTASE"/>
</dbReference>
<sequence>MKALLVIDMINDFLDPKGALFCGEEVRSIIKPIQVKLEEFRLARSPIFYLCDQHAPDDPEFLAFPSHAVAGSWGAEIIPELKPEPGDKIIPKTRFSGFFKTPLEELLRQAGVKTVCLTGVCTSICVMDTAADAFFRDFEVVVFKDCVGDFDKEMHAFALKRMERIYKAKIL</sequence>
<keyword evidence="4" id="KW-1185">Reference proteome</keyword>
<keyword evidence="1" id="KW-0378">Hydrolase</keyword>
<dbReference type="AlphaFoldDB" id="A0A177E876"/>
<dbReference type="Pfam" id="PF00857">
    <property type="entry name" value="Isochorismatase"/>
    <property type="match status" value="1"/>
</dbReference>
<dbReference type="PANTHER" id="PTHR43540:SF6">
    <property type="entry name" value="ISOCHORISMATASE-LIKE DOMAIN-CONTAINING PROTEIN"/>
    <property type="match status" value="1"/>
</dbReference>
<proteinExistence type="predicted"/>
<dbReference type="OrthoDB" id="9807387at2"/>
<dbReference type="EMBL" id="LSFI01000012">
    <property type="protein sequence ID" value="OAG28105.1"/>
    <property type="molecule type" value="Genomic_DNA"/>
</dbReference>
<protein>
    <submittedName>
        <fullName evidence="3">Nicotinamidase</fullName>
    </submittedName>
</protein>
<feature type="domain" description="Isochorismatase-like" evidence="2">
    <location>
        <begin position="3"/>
        <end position="163"/>
    </location>
</feature>
<dbReference type="CDD" id="cd00431">
    <property type="entry name" value="cysteine_hydrolases"/>
    <property type="match status" value="1"/>
</dbReference>